<feature type="domain" description="Zn(2)-C6 fungal-type" evidence="2">
    <location>
        <begin position="255"/>
        <end position="283"/>
    </location>
</feature>
<dbReference type="InterPro" id="IPR036864">
    <property type="entry name" value="Zn2-C6_fun-type_DNA-bd_sf"/>
</dbReference>
<feature type="region of interest" description="Disordered" evidence="1">
    <location>
        <begin position="170"/>
        <end position="241"/>
    </location>
</feature>
<feature type="compositionally biased region" description="Low complexity" evidence="1">
    <location>
        <begin position="182"/>
        <end position="196"/>
    </location>
</feature>
<dbReference type="Gene3D" id="4.10.240.10">
    <property type="entry name" value="Zn(2)-C6 fungal-type DNA-binding domain"/>
    <property type="match status" value="1"/>
</dbReference>
<proteinExistence type="predicted"/>
<dbReference type="AlphaFoldDB" id="A0A163M4C2"/>
<dbReference type="EMBL" id="LT553503">
    <property type="protein sequence ID" value="SAM01129.1"/>
    <property type="molecule type" value="Genomic_DNA"/>
</dbReference>
<reference evidence="3" key="1">
    <citation type="submission" date="2016-04" db="EMBL/GenBank/DDBJ databases">
        <authorList>
            <person name="Evans L.H."/>
            <person name="Alamgir A."/>
            <person name="Owens N."/>
            <person name="Weber N.D."/>
            <person name="Virtaneva K."/>
            <person name="Barbian K."/>
            <person name="Babar A."/>
            <person name="Rosenke K."/>
        </authorList>
    </citation>
    <scope>NUCLEOTIDE SEQUENCE [LARGE SCALE GENOMIC DNA]</scope>
    <source>
        <strain evidence="3">CBS 101.48</strain>
    </source>
</reference>
<evidence type="ECO:0000313" key="3">
    <source>
        <dbReference type="EMBL" id="SAM01129.1"/>
    </source>
</evidence>
<dbReference type="CDD" id="cd00067">
    <property type="entry name" value="GAL4"/>
    <property type="match status" value="1"/>
</dbReference>
<evidence type="ECO:0000256" key="1">
    <source>
        <dbReference type="SAM" id="MobiDB-lite"/>
    </source>
</evidence>
<gene>
    <name evidence="3" type="primary">ABSGL_06866.1 scaffold 8678</name>
</gene>
<dbReference type="SUPFAM" id="SSF57701">
    <property type="entry name" value="Zn2/Cys6 DNA-binding domain"/>
    <property type="match status" value="1"/>
</dbReference>
<sequence>MEAMDADYMSWTQLQFQIPTTNLMGLPFSLDSTIPTNNDFLQYIHHPSDPPAQYYQQQHQNQSSSVEEEDDDDDSLDCSISTPHQLCFPTFDQAKENDSSHELQQRQDTHHAITFPSTSTFSKPSSLDLSSVNLSMNFLDQYVMGLSRSYVSLSDVNAFVAQADSIKHSTSTHSDWDQECRLSSPSSSLSIDSFPSTIERSSDDDTPPMTEHTPYDSDQYDDSDMHESSPPLMRTKKPKRRHTNILKKGRNVDKACNHCKHSHLRCDEMRPCRRCISTGKSDCQDVQHKPRGRPKLHRK</sequence>
<dbReference type="InterPro" id="IPR001138">
    <property type="entry name" value="Zn2Cys6_DnaBD"/>
</dbReference>
<keyword evidence="4" id="KW-1185">Reference proteome</keyword>
<dbReference type="SMART" id="SM00066">
    <property type="entry name" value="GAL4"/>
    <property type="match status" value="1"/>
</dbReference>
<dbReference type="GO" id="GO:0000981">
    <property type="term" value="F:DNA-binding transcription factor activity, RNA polymerase II-specific"/>
    <property type="evidence" value="ECO:0007669"/>
    <property type="project" value="InterPro"/>
</dbReference>
<accession>A0A163M4C2</accession>
<dbReference type="PROSITE" id="PS50048">
    <property type="entry name" value="ZN2_CY6_FUNGAL_2"/>
    <property type="match status" value="1"/>
</dbReference>
<dbReference type="InParanoid" id="A0A163M4C2"/>
<protein>
    <recommendedName>
        <fullName evidence="2">Zn(2)-C6 fungal-type domain-containing protein</fullName>
    </recommendedName>
</protein>
<feature type="region of interest" description="Disordered" evidence="1">
    <location>
        <begin position="279"/>
        <end position="299"/>
    </location>
</feature>
<organism evidence="3">
    <name type="scientific">Absidia glauca</name>
    <name type="common">Pin mould</name>
    <dbReference type="NCBI Taxonomy" id="4829"/>
    <lineage>
        <taxon>Eukaryota</taxon>
        <taxon>Fungi</taxon>
        <taxon>Fungi incertae sedis</taxon>
        <taxon>Mucoromycota</taxon>
        <taxon>Mucoromycotina</taxon>
        <taxon>Mucoromycetes</taxon>
        <taxon>Mucorales</taxon>
        <taxon>Cunninghamellaceae</taxon>
        <taxon>Absidia</taxon>
    </lineage>
</organism>
<dbReference type="Proteomes" id="UP000078561">
    <property type="component" value="Unassembled WGS sequence"/>
</dbReference>
<evidence type="ECO:0000313" key="4">
    <source>
        <dbReference type="Proteomes" id="UP000078561"/>
    </source>
</evidence>
<dbReference type="STRING" id="4829.A0A163M4C2"/>
<feature type="compositionally biased region" description="Low complexity" evidence="1">
    <location>
        <begin position="53"/>
        <end position="65"/>
    </location>
</feature>
<dbReference type="OrthoDB" id="1555531at2759"/>
<feature type="compositionally biased region" description="Basic residues" evidence="1">
    <location>
        <begin position="289"/>
        <end position="299"/>
    </location>
</feature>
<evidence type="ECO:0000259" key="2">
    <source>
        <dbReference type="PROSITE" id="PS50048"/>
    </source>
</evidence>
<feature type="region of interest" description="Disordered" evidence="1">
    <location>
        <begin position="45"/>
        <end position="77"/>
    </location>
</feature>
<dbReference type="Pfam" id="PF00172">
    <property type="entry name" value="Zn_clus"/>
    <property type="match status" value="1"/>
</dbReference>
<feature type="compositionally biased region" description="Acidic residues" evidence="1">
    <location>
        <begin position="66"/>
        <end position="76"/>
    </location>
</feature>
<name>A0A163M4C2_ABSGL</name>
<dbReference type="PROSITE" id="PS00463">
    <property type="entry name" value="ZN2_CY6_FUNGAL_1"/>
    <property type="match status" value="1"/>
</dbReference>
<dbReference type="GO" id="GO:0008270">
    <property type="term" value="F:zinc ion binding"/>
    <property type="evidence" value="ECO:0007669"/>
    <property type="project" value="InterPro"/>
</dbReference>